<dbReference type="EMBL" id="BKCJ011614002">
    <property type="protein sequence ID" value="GFD44114.1"/>
    <property type="molecule type" value="Genomic_DNA"/>
</dbReference>
<sequence>TIKEDFGGSDGEMEGENNVSVVPDTVREEENVQVKVEEDRGLVINCNGGIDQGG</sequence>
<feature type="region of interest" description="Disordered" evidence="1">
    <location>
        <begin position="1"/>
        <end position="23"/>
    </location>
</feature>
<evidence type="ECO:0000313" key="2">
    <source>
        <dbReference type="EMBL" id="GFD44114.1"/>
    </source>
</evidence>
<comment type="caution">
    <text evidence="2">The sequence shown here is derived from an EMBL/GenBank/DDBJ whole genome shotgun (WGS) entry which is preliminary data.</text>
</comment>
<organism evidence="2">
    <name type="scientific">Tanacetum cinerariifolium</name>
    <name type="common">Dalmatian daisy</name>
    <name type="synonym">Chrysanthemum cinerariifolium</name>
    <dbReference type="NCBI Taxonomy" id="118510"/>
    <lineage>
        <taxon>Eukaryota</taxon>
        <taxon>Viridiplantae</taxon>
        <taxon>Streptophyta</taxon>
        <taxon>Embryophyta</taxon>
        <taxon>Tracheophyta</taxon>
        <taxon>Spermatophyta</taxon>
        <taxon>Magnoliopsida</taxon>
        <taxon>eudicotyledons</taxon>
        <taxon>Gunneridae</taxon>
        <taxon>Pentapetalae</taxon>
        <taxon>asterids</taxon>
        <taxon>campanulids</taxon>
        <taxon>Asterales</taxon>
        <taxon>Asteraceae</taxon>
        <taxon>Asteroideae</taxon>
        <taxon>Anthemideae</taxon>
        <taxon>Anthemidinae</taxon>
        <taxon>Tanacetum</taxon>
    </lineage>
</organism>
<evidence type="ECO:0000256" key="1">
    <source>
        <dbReference type="SAM" id="MobiDB-lite"/>
    </source>
</evidence>
<name>A0A699WIB1_TANCI</name>
<reference evidence="2" key="1">
    <citation type="journal article" date="2019" name="Sci. Rep.">
        <title>Draft genome of Tanacetum cinerariifolium, the natural source of mosquito coil.</title>
        <authorList>
            <person name="Yamashiro T."/>
            <person name="Shiraishi A."/>
            <person name="Satake H."/>
            <person name="Nakayama K."/>
        </authorList>
    </citation>
    <scope>NUCLEOTIDE SEQUENCE</scope>
</reference>
<dbReference type="AlphaFoldDB" id="A0A699WIB1"/>
<gene>
    <name evidence="2" type="ORF">Tci_916083</name>
</gene>
<protein>
    <submittedName>
        <fullName evidence="2">Nucleotide-binding alpha-beta plait domain-containing protein</fullName>
    </submittedName>
</protein>
<proteinExistence type="predicted"/>
<accession>A0A699WIB1</accession>
<feature type="non-terminal residue" evidence="2">
    <location>
        <position position="1"/>
    </location>
</feature>